<keyword evidence="2" id="KW-1185">Reference proteome</keyword>
<protein>
    <submittedName>
        <fullName evidence="1">Uncharacterized protein</fullName>
    </submittedName>
</protein>
<dbReference type="OrthoDB" id="3473305at2759"/>
<gene>
    <name evidence="1" type="ORF">P154DRAFT_434114</name>
</gene>
<dbReference type="EMBL" id="ML977586">
    <property type="protein sequence ID" value="KAF2000915.1"/>
    <property type="molecule type" value="Genomic_DNA"/>
</dbReference>
<accession>A0A6A5WPB3</accession>
<feature type="non-terminal residue" evidence="1">
    <location>
        <position position="1"/>
    </location>
</feature>
<evidence type="ECO:0000313" key="1">
    <source>
        <dbReference type="EMBL" id="KAF2000915.1"/>
    </source>
</evidence>
<proteinExistence type="predicted"/>
<name>A0A6A5WPB3_9PLEO</name>
<organism evidence="1 2">
    <name type="scientific">Amniculicola lignicola CBS 123094</name>
    <dbReference type="NCBI Taxonomy" id="1392246"/>
    <lineage>
        <taxon>Eukaryota</taxon>
        <taxon>Fungi</taxon>
        <taxon>Dikarya</taxon>
        <taxon>Ascomycota</taxon>
        <taxon>Pezizomycotina</taxon>
        <taxon>Dothideomycetes</taxon>
        <taxon>Pleosporomycetidae</taxon>
        <taxon>Pleosporales</taxon>
        <taxon>Amniculicolaceae</taxon>
        <taxon>Amniculicola</taxon>
    </lineage>
</organism>
<dbReference type="AlphaFoldDB" id="A0A6A5WPB3"/>
<evidence type="ECO:0000313" key="2">
    <source>
        <dbReference type="Proteomes" id="UP000799779"/>
    </source>
</evidence>
<dbReference type="Proteomes" id="UP000799779">
    <property type="component" value="Unassembled WGS sequence"/>
</dbReference>
<sequence length="87" mass="10441">KIKDFPVLETFDLLVYDNLCNGTDLIKDTFWRACPSENVRIVDAKTGEWYISRLHRHWTIVEDWEEEGRIEAVKRLQIPFPRIDLEH</sequence>
<reference evidence="1" key="1">
    <citation type="journal article" date="2020" name="Stud. Mycol.">
        <title>101 Dothideomycetes genomes: a test case for predicting lifestyles and emergence of pathogens.</title>
        <authorList>
            <person name="Haridas S."/>
            <person name="Albert R."/>
            <person name="Binder M."/>
            <person name="Bloem J."/>
            <person name="Labutti K."/>
            <person name="Salamov A."/>
            <person name="Andreopoulos B."/>
            <person name="Baker S."/>
            <person name="Barry K."/>
            <person name="Bills G."/>
            <person name="Bluhm B."/>
            <person name="Cannon C."/>
            <person name="Castanera R."/>
            <person name="Culley D."/>
            <person name="Daum C."/>
            <person name="Ezra D."/>
            <person name="Gonzalez J."/>
            <person name="Henrissat B."/>
            <person name="Kuo A."/>
            <person name="Liang C."/>
            <person name="Lipzen A."/>
            <person name="Lutzoni F."/>
            <person name="Magnuson J."/>
            <person name="Mondo S."/>
            <person name="Nolan M."/>
            <person name="Ohm R."/>
            <person name="Pangilinan J."/>
            <person name="Park H.-J."/>
            <person name="Ramirez L."/>
            <person name="Alfaro M."/>
            <person name="Sun H."/>
            <person name="Tritt A."/>
            <person name="Yoshinaga Y."/>
            <person name="Zwiers L.-H."/>
            <person name="Turgeon B."/>
            <person name="Goodwin S."/>
            <person name="Spatafora J."/>
            <person name="Crous P."/>
            <person name="Grigoriev I."/>
        </authorList>
    </citation>
    <scope>NUCLEOTIDE SEQUENCE</scope>
    <source>
        <strain evidence="1">CBS 123094</strain>
    </source>
</reference>